<sequence length="77" mass="8899">MSTTGPTTSRHHWESPSKIVTLTQKVGAFHISNSCRFSLSSHIVAYKFSYFILFRYFWSTQIFAFVANVKLCRYGLV</sequence>
<reference evidence="1" key="1">
    <citation type="submission" date="2022-03" db="EMBL/GenBank/DDBJ databases">
        <authorList>
            <person name="Sayadi A."/>
        </authorList>
    </citation>
    <scope>NUCLEOTIDE SEQUENCE</scope>
</reference>
<comment type="caution">
    <text evidence="1">The sequence shown here is derived from an EMBL/GenBank/DDBJ whole genome shotgun (WGS) entry which is preliminary data.</text>
</comment>
<name>A0A9P0M4B2_ACAOB</name>
<dbReference type="EMBL" id="CAKOFQ010008082">
    <property type="protein sequence ID" value="CAH2011542.1"/>
    <property type="molecule type" value="Genomic_DNA"/>
</dbReference>
<proteinExistence type="predicted"/>
<gene>
    <name evidence="1" type="ORF">ACAOBT_LOCUS32228</name>
</gene>
<accession>A0A9P0M4B2</accession>
<organism evidence="1 2">
    <name type="scientific">Acanthoscelides obtectus</name>
    <name type="common">Bean weevil</name>
    <name type="synonym">Bruchus obtectus</name>
    <dbReference type="NCBI Taxonomy" id="200917"/>
    <lineage>
        <taxon>Eukaryota</taxon>
        <taxon>Metazoa</taxon>
        <taxon>Ecdysozoa</taxon>
        <taxon>Arthropoda</taxon>
        <taxon>Hexapoda</taxon>
        <taxon>Insecta</taxon>
        <taxon>Pterygota</taxon>
        <taxon>Neoptera</taxon>
        <taxon>Endopterygota</taxon>
        <taxon>Coleoptera</taxon>
        <taxon>Polyphaga</taxon>
        <taxon>Cucujiformia</taxon>
        <taxon>Chrysomeloidea</taxon>
        <taxon>Chrysomelidae</taxon>
        <taxon>Bruchinae</taxon>
        <taxon>Bruchini</taxon>
        <taxon>Acanthoscelides</taxon>
    </lineage>
</organism>
<evidence type="ECO:0000313" key="1">
    <source>
        <dbReference type="EMBL" id="CAH2011542.1"/>
    </source>
</evidence>
<protein>
    <submittedName>
        <fullName evidence="1">Uncharacterized protein</fullName>
    </submittedName>
</protein>
<evidence type="ECO:0000313" key="2">
    <source>
        <dbReference type="Proteomes" id="UP001152888"/>
    </source>
</evidence>
<dbReference type="AlphaFoldDB" id="A0A9P0M4B2"/>
<dbReference type="Proteomes" id="UP001152888">
    <property type="component" value="Unassembled WGS sequence"/>
</dbReference>
<keyword evidence="2" id="KW-1185">Reference proteome</keyword>